<dbReference type="RefSeq" id="WP_166506587.1">
    <property type="nucleotide sequence ID" value="NZ_LN854557.1"/>
</dbReference>
<dbReference type="GO" id="GO:0008270">
    <property type="term" value="F:zinc ion binding"/>
    <property type="evidence" value="ECO:0007669"/>
    <property type="project" value="UniProtKB-UniRule"/>
</dbReference>
<keyword evidence="3" id="KW-0963">Cytoplasm</keyword>
<comment type="cofactor">
    <cofactor evidence="3">
        <name>Zn(2+)</name>
        <dbReference type="ChEBI" id="CHEBI:29105"/>
    </cofactor>
    <text evidence="3">Binds 1 zinc ion per subunit.</text>
</comment>
<dbReference type="GO" id="GO:0160013">
    <property type="term" value="F:NAD-dependent protein de-2-hydroxyisobutyrylase activity"/>
    <property type="evidence" value="ECO:0007669"/>
    <property type="project" value="RHEA"/>
</dbReference>
<gene>
    <name evidence="3 6" type="primary">cobB</name>
    <name evidence="6" type="ORF">SGGMMB4_02396</name>
</gene>
<evidence type="ECO:0000256" key="4">
    <source>
        <dbReference type="PROSITE-ProRule" id="PRU00236"/>
    </source>
</evidence>
<dbReference type="SUPFAM" id="SSF52467">
    <property type="entry name" value="DHS-like NAD/FAD-binding domain"/>
    <property type="match status" value="1"/>
</dbReference>
<dbReference type="AlphaFoldDB" id="A0A193QIF4"/>
<reference evidence="6 7" key="1">
    <citation type="submission" date="2015-05" db="EMBL/GenBank/DDBJ databases">
        <authorList>
            <person name="Goodhead I."/>
        </authorList>
    </citation>
    <scope>NUCLEOTIDE SEQUENCE [LARGE SCALE GENOMIC DNA]</scope>
    <source>
        <strain evidence="7">morsitans</strain>
    </source>
</reference>
<dbReference type="InterPro" id="IPR026591">
    <property type="entry name" value="Sirtuin_cat_small_dom_sf"/>
</dbReference>
<feature type="binding site" evidence="3">
    <location>
        <position position="153"/>
    </location>
    <ligand>
        <name>Zn(2+)</name>
        <dbReference type="ChEBI" id="CHEBI:29105"/>
    </ligand>
</feature>
<dbReference type="Gene3D" id="3.30.1600.10">
    <property type="entry name" value="SIR2/SIRT2 'Small Domain"/>
    <property type="match status" value="1"/>
</dbReference>
<feature type="domain" description="Deacetylase sirtuin-type" evidence="5">
    <location>
        <begin position="20"/>
        <end position="276"/>
    </location>
</feature>
<dbReference type="InterPro" id="IPR027546">
    <property type="entry name" value="Sirtuin_class_III"/>
</dbReference>
<dbReference type="EC" id="2.3.1.286" evidence="3"/>
<feature type="binding site" evidence="3">
    <location>
        <position position="93"/>
    </location>
    <ligand>
        <name>substrate</name>
    </ligand>
</feature>
<feature type="binding site" evidence="3">
    <location>
        <begin position="238"/>
        <end position="240"/>
    </location>
    <ligand>
        <name>NAD(+)</name>
        <dbReference type="ChEBI" id="CHEBI:57540"/>
    </ligand>
</feature>
<dbReference type="GO" id="GO:0070403">
    <property type="term" value="F:NAD+ binding"/>
    <property type="evidence" value="ECO:0007669"/>
    <property type="project" value="UniProtKB-UniRule"/>
</dbReference>
<dbReference type="CDD" id="cd01412">
    <property type="entry name" value="SIRT5_Af1_CobB"/>
    <property type="match status" value="1"/>
</dbReference>
<evidence type="ECO:0000313" key="6">
    <source>
        <dbReference type="EMBL" id="CRL44962.1"/>
    </source>
</evidence>
<evidence type="ECO:0000256" key="1">
    <source>
        <dbReference type="ARBA" id="ARBA00022679"/>
    </source>
</evidence>
<dbReference type="GO" id="GO:0036054">
    <property type="term" value="F:protein-malonyllysine demalonylase activity"/>
    <property type="evidence" value="ECO:0007669"/>
    <property type="project" value="InterPro"/>
</dbReference>
<accession>A0A193QIF4</accession>
<feature type="active site" description="Proton acceptor" evidence="3">
    <location>
        <position position="145"/>
    </location>
</feature>
<feature type="binding site" evidence="3">
    <location>
        <position position="256"/>
    </location>
    <ligand>
        <name>NAD(+)</name>
        <dbReference type="ChEBI" id="CHEBI:57540"/>
    </ligand>
</feature>
<dbReference type="Proteomes" id="UP000245838">
    <property type="component" value="Chromosome sggmmb4_Chromosome"/>
</dbReference>
<keyword evidence="2 3" id="KW-0520">NAD</keyword>
<name>A0A193QIF4_SODGM</name>
<evidence type="ECO:0000259" key="5">
    <source>
        <dbReference type="PROSITE" id="PS50305"/>
    </source>
</evidence>
<dbReference type="GO" id="GO:0036055">
    <property type="term" value="F:protein-succinyllysine desuccinylase activity"/>
    <property type="evidence" value="ECO:0007669"/>
    <property type="project" value="UniProtKB-UniRule"/>
</dbReference>
<evidence type="ECO:0000256" key="3">
    <source>
        <dbReference type="HAMAP-Rule" id="MF_01121"/>
    </source>
</evidence>
<comment type="subcellular location">
    <subcellularLocation>
        <location evidence="3">Cytoplasm</location>
    </subcellularLocation>
</comment>
<dbReference type="PROSITE" id="PS50305">
    <property type="entry name" value="SIRTUIN"/>
    <property type="match status" value="1"/>
</dbReference>
<dbReference type="InterPro" id="IPR029035">
    <property type="entry name" value="DHS-like_NAD/FAD-binding_dom"/>
</dbReference>
<evidence type="ECO:0000256" key="2">
    <source>
        <dbReference type="ARBA" id="ARBA00023027"/>
    </source>
</evidence>
<comment type="function">
    <text evidence="3">NAD-dependent lysine deacetylase that specifically removes acetyl groups on target proteins. Also acts as a protein-lysine deacylase by mediating protein desuccinylation and de-2-hydroxyisobutyrylation. Modulates the activities of several proteins which are inactive in their acylated form.</text>
</comment>
<comment type="catalytic activity">
    <reaction evidence="3">
        <text>N(6)-acetyl-L-lysyl-[protein] + NAD(+) + H2O = 2''-O-acetyl-ADP-D-ribose + nicotinamide + L-lysyl-[protein]</text>
        <dbReference type="Rhea" id="RHEA:43636"/>
        <dbReference type="Rhea" id="RHEA-COMP:9752"/>
        <dbReference type="Rhea" id="RHEA-COMP:10731"/>
        <dbReference type="ChEBI" id="CHEBI:15377"/>
        <dbReference type="ChEBI" id="CHEBI:17154"/>
        <dbReference type="ChEBI" id="CHEBI:29969"/>
        <dbReference type="ChEBI" id="CHEBI:57540"/>
        <dbReference type="ChEBI" id="CHEBI:61930"/>
        <dbReference type="ChEBI" id="CHEBI:83767"/>
        <dbReference type="EC" id="2.3.1.286"/>
    </reaction>
</comment>
<feature type="binding site" evidence="3">
    <location>
        <position position="172"/>
    </location>
    <ligand>
        <name>Zn(2+)</name>
        <dbReference type="ChEBI" id="CHEBI:29105"/>
    </ligand>
</feature>
<sequence length="276" mass="31546">MRIHRRLIRFRKGKRLKQQRLRARIFHRDSLAVTKMKKPFVVVLTGVGISAESGIHTFRAEDGLWEDHRVEDVATPEGFARGPALVQAFYNARRRQLQQLEIAPNAAHLALAELEQMLGDNFLLITQNIDNLHERAGNRRIIHIHGELLKVRCSQSGQILDWVDDVTETDRCHCCQFPAVLRPHVVWFGEMPLGMDDIYHALARTDYFLAIGTSGHVYPAAGFVHEARLFGARTIELNLAPSQVESQFEEKFYGPASRCVPQWTREFIDGFIAQRG</sequence>
<dbReference type="Gene3D" id="3.40.50.1220">
    <property type="entry name" value="TPP-binding domain"/>
    <property type="match status" value="1"/>
</dbReference>
<keyword evidence="1" id="KW-0808">Transferase</keyword>
<dbReference type="GO" id="GO:0005737">
    <property type="term" value="C:cytoplasm"/>
    <property type="evidence" value="ECO:0007669"/>
    <property type="project" value="UniProtKB-SubCell"/>
</dbReference>
<comment type="caution">
    <text evidence="3 4">Lacks conserved residue(s) required for the propagation of feature annotation.</text>
</comment>
<feature type="binding site" evidence="3">
    <location>
        <position position="90"/>
    </location>
    <ligand>
        <name>substrate</name>
    </ligand>
</feature>
<dbReference type="PANTHER" id="PTHR11085">
    <property type="entry name" value="NAD-DEPENDENT PROTEIN DEACYLASE SIRTUIN-5, MITOCHONDRIAL-RELATED"/>
    <property type="match status" value="1"/>
</dbReference>
<dbReference type="NCBIfam" id="NF001755">
    <property type="entry name" value="PRK00481.1-5"/>
    <property type="match status" value="1"/>
</dbReference>
<comment type="catalytic activity">
    <reaction evidence="3">
        <text>N(6)-(2-hydroxyisobutanoyl)-L-lysyl-[protein] + NAD(+) + H2O = 2''-O-(2-hydroxyisobutanoyl)-ADP-D-ribose + nicotinamide + L-lysyl-[protein]</text>
        <dbReference type="Rhea" id="RHEA:24364"/>
        <dbReference type="Rhea" id="RHEA-COMP:9752"/>
        <dbReference type="Rhea" id="RHEA-COMP:15921"/>
        <dbReference type="ChEBI" id="CHEBI:15377"/>
        <dbReference type="ChEBI" id="CHEBI:17154"/>
        <dbReference type="ChEBI" id="CHEBI:29969"/>
        <dbReference type="ChEBI" id="CHEBI:57540"/>
        <dbReference type="ChEBI" id="CHEBI:144968"/>
        <dbReference type="ChEBI" id="CHEBI:144969"/>
    </reaction>
</comment>
<feature type="binding site" evidence="3">
    <location>
        <begin position="212"/>
        <end position="214"/>
    </location>
    <ligand>
        <name>NAD(+)</name>
        <dbReference type="ChEBI" id="CHEBI:57540"/>
    </ligand>
</feature>
<dbReference type="HAMAP" id="MF_01121">
    <property type="entry name" value="Sirtuin_ClassIII"/>
    <property type="match status" value="1"/>
</dbReference>
<dbReference type="InterPro" id="IPR003000">
    <property type="entry name" value="Sirtuin"/>
</dbReference>
<dbReference type="InterPro" id="IPR026590">
    <property type="entry name" value="Ssirtuin_cat_dom"/>
</dbReference>
<proteinExistence type="inferred from homology"/>
<protein>
    <recommendedName>
        <fullName evidence="3">NAD-dependent protein deacylase</fullName>
        <ecNumber evidence="3">2.3.1.286</ecNumber>
    </recommendedName>
    <alternativeName>
        <fullName evidence="3">Regulatory protein SIR2 homolog</fullName>
    </alternativeName>
</protein>
<evidence type="ECO:0000313" key="7">
    <source>
        <dbReference type="Proteomes" id="UP000245838"/>
    </source>
</evidence>
<dbReference type="GO" id="GO:0017136">
    <property type="term" value="F:histone deacetylase activity, NAD-dependent"/>
    <property type="evidence" value="ECO:0007669"/>
    <property type="project" value="TreeGrafter"/>
</dbReference>
<comment type="domain">
    <text evidence="3">2 residues (Tyr-90 and Arg-93) present in a large hydrophobic pocket are probably involved in substrate specificity. They are important for desuccinylation activity, but dispensable for deacetylation activity.</text>
</comment>
<dbReference type="InterPro" id="IPR050134">
    <property type="entry name" value="NAD-dep_sirtuin_deacylases"/>
</dbReference>
<comment type="similarity">
    <text evidence="3">Belongs to the sirtuin family. Class III subfamily.</text>
</comment>
<dbReference type="Pfam" id="PF02146">
    <property type="entry name" value="SIR2"/>
    <property type="match status" value="1"/>
</dbReference>
<keyword evidence="3" id="KW-0479">Metal-binding</keyword>
<keyword evidence="3" id="KW-0862">Zinc</keyword>
<feature type="binding site" evidence="3">
    <location>
        <begin position="127"/>
        <end position="130"/>
    </location>
    <ligand>
        <name>NAD(+)</name>
        <dbReference type="ChEBI" id="CHEBI:57540"/>
    </ligand>
</feature>
<dbReference type="EMBL" id="LN854557">
    <property type="protein sequence ID" value="CRL44962.1"/>
    <property type="molecule type" value="Genomic_DNA"/>
</dbReference>
<comment type="catalytic activity">
    <reaction evidence="3">
        <text>N(6)-succinyl-L-lysyl-[protein] + NAD(+) + H2O = 2''-O-succinyl-ADP-D-ribose + nicotinamide + L-lysyl-[protein]</text>
        <dbReference type="Rhea" id="RHEA:47668"/>
        <dbReference type="Rhea" id="RHEA-COMP:9752"/>
        <dbReference type="Rhea" id="RHEA-COMP:11877"/>
        <dbReference type="ChEBI" id="CHEBI:15377"/>
        <dbReference type="ChEBI" id="CHEBI:17154"/>
        <dbReference type="ChEBI" id="CHEBI:29969"/>
        <dbReference type="ChEBI" id="CHEBI:57540"/>
        <dbReference type="ChEBI" id="CHEBI:87830"/>
        <dbReference type="ChEBI" id="CHEBI:87832"/>
    </reaction>
</comment>
<dbReference type="PANTHER" id="PTHR11085:SF4">
    <property type="entry name" value="NAD-DEPENDENT PROTEIN DEACYLASE"/>
    <property type="match status" value="1"/>
</dbReference>
<organism evidence="6 7">
    <name type="scientific">Sodalis glossinidius (strain morsitans)</name>
    <dbReference type="NCBI Taxonomy" id="343509"/>
    <lineage>
        <taxon>Bacteria</taxon>
        <taxon>Pseudomonadati</taxon>
        <taxon>Pseudomonadota</taxon>
        <taxon>Gammaproteobacteria</taxon>
        <taxon>Enterobacterales</taxon>
        <taxon>Bruguierivoracaceae</taxon>
        <taxon>Sodalis</taxon>
    </lineage>
</organism>